<name>L0DMG5_SINAD</name>
<feature type="domain" description="Amidase" evidence="1">
    <location>
        <begin position="27"/>
        <end position="426"/>
    </location>
</feature>
<dbReference type="InterPro" id="IPR023631">
    <property type="entry name" value="Amidase_dom"/>
</dbReference>
<evidence type="ECO:0000313" key="2">
    <source>
        <dbReference type="EMBL" id="AGA30442.1"/>
    </source>
</evidence>
<dbReference type="AlphaFoldDB" id="L0DMG5"/>
<dbReference type="EMBL" id="CP003364">
    <property type="protein sequence ID" value="AGA30442.1"/>
    <property type="molecule type" value="Genomic_DNA"/>
</dbReference>
<dbReference type="PANTHER" id="PTHR11895:SF176">
    <property type="entry name" value="AMIDASE AMID-RELATED"/>
    <property type="match status" value="1"/>
</dbReference>
<dbReference type="Gene3D" id="3.90.1300.10">
    <property type="entry name" value="Amidase signature (AS) domain"/>
    <property type="match status" value="1"/>
</dbReference>
<proteinExistence type="predicted"/>
<dbReference type="Pfam" id="PF01425">
    <property type="entry name" value="Amidase"/>
    <property type="match status" value="1"/>
</dbReference>
<keyword evidence="3" id="KW-1185">Reference proteome</keyword>
<dbReference type="InterPro" id="IPR036928">
    <property type="entry name" value="AS_sf"/>
</dbReference>
<protein>
    <submittedName>
        <fullName evidence="2">Amidase, Asp-tRNAAsn/Glu-tRNAGln amidotransferase A subunit</fullName>
    </submittedName>
</protein>
<dbReference type="RefSeq" id="WP_015249525.1">
    <property type="nucleotide sequence ID" value="NC_019892.1"/>
</dbReference>
<dbReference type="SUPFAM" id="SSF75304">
    <property type="entry name" value="Amidase signature (AS) enzymes"/>
    <property type="match status" value="1"/>
</dbReference>
<dbReference type="GO" id="GO:0016740">
    <property type="term" value="F:transferase activity"/>
    <property type="evidence" value="ECO:0007669"/>
    <property type="project" value="UniProtKB-KW"/>
</dbReference>
<gene>
    <name evidence="2" type="ordered locus">Sinac_6362</name>
</gene>
<sequence>MGLFPNEHETIDGVGRALRSGRRSCVEVLEQCLDRIVEWEPRIKAWVTVDREGALEQARALDEELRTGHCRGALHGIPIGVKDIIDVAGMPTAAGYRPWSGKIAAHDAGIVASLRTAGAVILGKTVTTQFAWIDPPVTRNPWNLERTPGGSSSGSAAAVACGMCLGAIGTQTGGSIIRPASFCGVAGLKPTFTGPMDGIVPFAPHLDHPGPIARSVRDLGLIFMEFFRLEEAVTPPLSGSEEVEMLLAKTLAPLSRPPRLGRLRGPFESQADPVARAAFDRAINALTEAGAEVLDLPAPFDFEDVSRDHRAIMAAEGAAGHASRLASAPEHYKPMIRALIEEGNAIAATTYIDARRHQEELRTKLFGCADAFDAFVTPATIGTAPDPSTTGDPALNSPWSFTGSPTVSFPIDLSPDGMPLALQLVEPRLLRESDLFETAQWCEDIARRAFRRRGN</sequence>
<evidence type="ECO:0000313" key="3">
    <source>
        <dbReference type="Proteomes" id="UP000010798"/>
    </source>
</evidence>
<organism evidence="2 3">
    <name type="scientific">Singulisphaera acidiphila (strain ATCC BAA-1392 / DSM 18658 / VKM B-2454 / MOB10)</name>
    <dbReference type="NCBI Taxonomy" id="886293"/>
    <lineage>
        <taxon>Bacteria</taxon>
        <taxon>Pseudomonadati</taxon>
        <taxon>Planctomycetota</taxon>
        <taxon>Planctomycetia</taxon>
        <taxon>Isosphaerales</taxon>
        <taxon>Isosphaeraceae</taxon>
        <taxon>Singulisphaera</taxon>
    </lineage>
</organism>
<dbReference type="PANTHER" id="PTHR11895">
    <property type="entry name" value="TRANSAMIDASE"/>
    <property type="match status" value="1"/>
</dbReference>
<dbReference type="OrthoDB" id="9811471at2"/>
<evidence type="ECO:0000259" key="1">
    <source>
        <dbReference type="Pfam" id="PF01425"/>
    </source>
</evidence>
<dbReference type="InterPro" id="IPR000120">
    <property type="entry name" value="Amidase"/>
</dbReference>
<keyword evidence="2" id="KW-0808">Transferase</keyword>
<dbReference type="HOGENOM" id="CLU_009600_0_0_0"/>
<accession>L0DMG5</accession>
<dbReference type="STRING" id="886293.Sinac_6362"/>
<dbReference type="KEGG" id="saci:Sinac_6362"/>
<dbReference type="eggNOG" id="COG0154">
    <property type="taxonomic scope" value="Bacteria"/>
</dbReference>
<reference evidence="2 3" key="1">
    <citation type="submission" date="2012-02" db="EMBL/GenBank/DDBJ databases">
        <title>Complete sequence of chromosome of Singulisphaera acidiphila DSM 18658.</title>
        <authorList>
            <consortium name="US DOE Joint Genome Institute (JGI-PGF)"/>
            <person name="Lucas S."/>
            <person name="Copeland A."/>
            <person name="Lapidus A."/>
            <person name="Glavina del Rio T."/>
            <person name="Dalin E."/>
            <person name="Tice H."/>
            <person name="Bruce D."/>
            <person name="Goodwin L."/>
            <person name="Pitluck S."/>
            <person name="Peters L."/>
            <person name="Ovchinnikova G."/>
            <person name="Chertkov O."/>
            <person name="Kyrpides N."/>
            <person name="Mavromatis K."/>
            <person name="Ivanova N."/>
            <person name="Brettin T."/>
            <person name="Detter J.C."/>
            <person name="Han C."/>
            <person name="Larimer F."/>
            <person name="Land M."/>
            <person name="Hauser L."/>
            <person name="Markowitz V."/>
            <person name="Cheng J.-F."/>
            <person name="Hugenholtz P."/>
            <person name="Woyke T."/>
            <person name="Wu D."/>
            <person name="Tindall B."/>
            <person name="Pomrenke H."/>
            <person name="Brambilla E."/>
            <person name="Klenk H.-P."/>
            <person name="Eisen J.A."/>
        </authorList>
    </citation>
    <scope>NUCLEOTIDE SEQUENCE [LARGE SCALE GENOMIC DNA]</scope>
    <source>
        <strain evidence="3">ATCC BAA-1392 / DSM 18658 / VKM B-2454 / MOB10</strain>
    </source>
</reference>
<dbReference type="Proteomes" id="UP000010798">
    <property type="component" value="Chromosome"/>
</dbReference>